<keyword evidence="3" id="KW-1185">Reference proteome</keyword>
<feature type="chain" id="PRO_5020508785" evidence="1">
    <location>
        <begin position="21"/>
        <end position="216"/>
    </location>
</feature>
<gene>
    <name evidence="2" type="ORF">SYNPS1DRAFT_27249</name>
</gene>
<name>A0A4P9Z3F9_9FUNG</name>
<dbReference type="OrthoDB" id="5575106at2759"/>
<keyword evidence="1" id="KW-0732">Signal</keyword>
<dbReference type="EMBL" id="KZ989273">
    <property type="protein sequence ID" value="RKP27083.1"/>
    <property type="molecule type" value="Genomic_DNA"/>
</dbReference>
<sequence length="216" mass="23575">MVRCHLSLTVLLALLATTAAHQSMRWPVEMAVRSLSAPVSESETLMGATEDCLEALTGGDAAPACLDELAAAPDNDALLVDMCAALHGDDRAYRCSRAQAEKALDTLEHRCGAELANGHPEATALYSRWYLYPLAADVVCSTDDDGDGDAGPLCHYGPRSESMLDANWECLRCIRKQVRLVDRWQPTRTAGPAAKAYDRWWFANNDLKHHCGMNGQ</sequence>
<dbReference type="AlphaFoldDB" id="A0A4P9Z3F9"/>
<protein>
    <submittedName>
        <fullName evidence="2">Uncharacterized protein</fullName>
    </submittedName>
</protein>
<feature type="signal peptide" evidence="1">
    <location>
        <begin position="1"/>
        <end position="20"/>
    </location>
</feature>
<evidence type="ECO:0000313" key="3">
    <source>
        <dbReference type="Proteomes" id="UP000278143"/>
    </source>
</evidence>
<organism evidence="2 3">
    <name type="scientific">Syncephalis pseudoplumigaleata</name>
    <dbReference type="NCBI Taxonomy" id="1712513"/>
    <lineage>
        <taxon>Eukaryota</taxon>
        <taxon>Fungi</taxon>
        <taxon>Fungi incertae sedis</taxon>
        <taxon>Zoopagomycota</taxon>
        <taxon>Zoopagomycotina</taxon>
        <taxon>Zoopagomycetes</taxon>
        <taxon>Zoopagales</taxon>
        <taxon>Piptocephalidaceae</taxon>
        <taxon>Syncephalis</taxon>
    </lineage>
</organism>
<dbReference type="Proteomes" id="UP000278143">
    <property type="component" value="Unassembled WGS sequence"/>
</dbReference>
<reference evidence="3" key="1">
    <citation type="journal article" date="2018" name="Nat. Microbiol.">
        <title>Leveraging single-cell genomics to expand the fungal tree of life.</title>
        <authorList>
            <person name="Ahrendt S.R."/>
            <person name="Quandt C.A."/>
            <person name="Ciobanu D."/>
            <person name="Clum A."/>
            <person name="Salamov A."/>
            <person name="Andreopoulos B."/>
            <person name="Cheng J.F."/>
            <person name="Woyke T."/>
            <person name="Pelin A."/>
            <person name="Henrissat B."/>
            <person name="Reynolds N.K."/>
            <person name="Benny G.L."/>
            <person name="Smith M.E."/>
            <person name="James T.Y."/>
            <person name="Grigoriev I.V."/>
        </authorList>
    </citation>
    <scope>NUCLEOTIDE SEQUENCE [LARGE SCALE GENOMIC DNA]</scope>
    <source>
        <strain evidence="3">Benny S71-1</strain>
    </source>
</reference>
<proteinExistence type="predicted"/>
<accession>A0A4P9Z3F9</accession>
<evidence type="ECO:0000313" key="2">
    <source>
        <dbReference type="EMBL" id="RKP27083.1"/>
    </source>
</evidence>
<evidence type="ECO:0000256" key="1">
    <source>
        <dbReference type="SAM" id="SignalP"/>
    </source>
</evidence>